<organism evidence="11 12">
    <name type="scientific">Penicillium freii</name>
    <dbReference type="NCBI Taxonomy" id="48697"/>
    <lineage>
        <taxon>Eukaryota</taxon>
        <taxon>Fungi</taxon>
        <taxon>Dikarya</taxon>
        <taxon>Ascomycota</taxon>
        <taxon>Pezizomycotina</taxon>
        <taxon>Eurotiomycetes</taxon>
        <taxon>Eurotiomycetidae</taxon>
        <taxon>Eurotiales</taxon>
        <taxon>Aspergillaceae</taxon>
        <taxon>Penicillium</taxon>
    </lineage>
</organism>
<comment type="subcellular location">
    <subcellularLocation>
        <location evidence="1">Membrane</location>
        <topology evidence="1">Multi-pass membrane protein</topology>
    </subcellularLocation>
</comment>
<dbReference type="GO" id="GO:0140359">
    <property type="term" value="F:ABC-type transporter activity"/>
    <property type="evidence" value="ECO:0007669"/>
    <property type="project" value="InterPro"/>
</dbReference>
<evidence type="ECO:0000256" key="4">
    <source>
        <dbReference type="ARBA" id="ARBA00022692"/>
    </source>
</evidence>
<sequence>MGEGGRGLLIPREKQKKTPYGDRLLLDNVQGFIKPGTLGALMGSSGAGKTTLLDVLAQRKTEGTIHGSVLVDSRPLPVSFQRSAGYVEQMDVHELLSTVREALEFSALLRQNREIPREEKLRYIDTIVKLLQLEDLEHTLIGRPGAGLSVEQRKRLTIGIELVAKPSILIFLDEPTSGLDGQAANNTVRFLRKLAEVGQAVLVTIYQPSADLFAQFDTLLLLAKGGKTVYFGDIGHYTRTVKKYFADHGAPCPREANPAEHMIEVVSGSLSKGKDWNQVWLNSPEHEKITQELDTLIAEAAAKPPGTVDDGHQFAAPMWEQVKLVTHRMNISLFRNTEYINNKLILYILLSLYNGFSFWSIGNSVSDLQQRLFTVFSFLSVAPGLISQLQPIFIDRRNVYETREKKSKTYHWVPFVTSLIVSELPYLVVCGVLYFVCWYWTAGLPNDTKWAGSTFFVAIFYEMLYTGIGQSIAAYAPSATFASLVNPLVITTLVSFCGVFVPYSQITAFWRYWLYYLDPFNYLFGAFLTFTTFSVDITCERGELAVFNPPTNETCGNYLSTYQQGMGRGTNLLNPGATENCEVCRYTTGQDYLRTLNLDEEYYGWRNAGLVVLWAGVFYALVFLMMKLRTKATKRASA</sequence>
<dbReference type="InterPro" id="IPR027417">
    <property type="entry name" value="P-loop_NTPase"/>
</dbReference>
<evidence type="ECO:0000256" key="8">
    <source>
        <dbReference type="ARBA" id="ARBA00023136"/>
    </source>
</evidence>
<dbReference type="InterPro" id="IPR003593">
    <property type="entry name" value="AAA+_ATPase"/>
</dbReference>
<dbReference type="Pfam" id="PF19055">
    <property type="entry name" value="ABC2_membrane_7"/>
    <property type="match status" value="1"/>
</dbReference>
<keyword evidence="5" id="KW-0547">Nucleotide-binding</keyword>
<name>A0A101MF00_PENFR</name>
<feature type="transmembrane region" description="Helical" evidence="9">
    <location>
        <begin position="373"/>
        <end position="394"/>
    </location>
</feature>
<dbReference type="SUPFAM" id="SSF52540">
    <property type="entry name" value="P-loop containing nucleoside triphosphate hydrolases"/>
    <property type="match status" value="1"/>
</dbReference>
<dbReference type="InterPro" id="IPR013525">
    <property type="entry name" value="ABC2_TM"/>
</dbReference>
<dbReference type="Gene3D" id="3.40.50.300">
    <property type="entry name" value="P-loop containing nucleotide triphosphate hydrolases"/>
    <property type="match status" value="1"/>
</dbReference>
<dbReference type="InterPro" id="IPR034003">
    <property type="entry name" value="ABCG_PDR_2"/>
</dbReference>
<dbReference type="Pfam" id="PF01061">
    <property type="entry name" value="ABC2_membrane"/>
    <property type="match status" value="1"/>
</dbReference>
<protein>
    <recommendedName>
        <fullName evidence="10">ABC transporter domain-containing protein</fullName>
    </recommendedName>
</protein>
<keyword evidence="4 9" id="KW-0812">Transmembrane</keyword>
<reference evidence="11 12" key="1">
    <citation type="submission" date="2015-10" db="EMBL/GenBank/DDBJ databases">
        <title>Genome sequencing of Penicillium freii.</title>
        <authorList>
            <person name="Nguyen H.D."/>
            <person name="Visagie C.M."/>
            <person name="Seifert K.A."/>
        </authorList>
    </citation>
    <scope>NUCLEOTIDE SEQUENCE [LARGE SCALE GENOMIC DNA]</scope>
    <source>
        <strain evidence="11 12">DAOM 242723</strain>
    </source>
</reference>
<dbReference type="AlphaFoldDB" id="A0A101MF00"/>
<evidence type="ECO:0000259" key="10">
    <source>
        <dbReference type="PROSITE" id="PS50893"/>
    </source>
</evidence>
<evidence type="ECO:0000256" key="1">
    <source>
        <dbReference type="ARBA" id="ARBA00004141"/>
    </source>
</evidence>
<dbReference type="SMART" id="SM00382">
    <property type="entry name" value="AAA"/>
    <property type="match status" value="1"/>
</dbReference>
<feature type="transmembrane region" description="Helical" evidence="9">
    <location>
        <begin position="415"/>
        <end position="441"/>
    </location>
</feature>
<evidence type="ECO:0000256" key="9">
    <source>
        <dbReference type="SAM" id="Phobius"/>
    </source>
</evidence>
<keyword evidence="8 9" id="KW-0472">Membrane</keyword>
<feature type="transmembrane region" description="Helical" evidence="9">
    <location>
        <begin position="603"/>
        <end position="625"/>
    </location>
</feature>
<keyword evidence="7 9" id="KW-1133">Transmembrane helix</keyword>
<feature type="domain" description="ABC transporter" evidence="10">
    <location>
        <begin position="10"/>
        <end position="250"/>
    </location>
</feature>
<keyword evidence="12" id="KW-1185">Reference proteome</keyword>
<dbReference type="CDD" id="cd03232">
    <property type="entry name" value="ABCG_PDR_domain2"/>
    <property type="match status" value="1"/>
</dbReference>
<dbReference type="GO" id="GO:0016887">
    <property type="term" value="F:ATP hydrolysis activity"/>
    <property type="evidence" value="ECO:0007669"/>
    <property type="project" value="InterPro"/>
</dbReference>
<dbReference type="PROSITE" id="PS50893">
    <property type="entry name" value="ABC_TRANSPORTER_2"/>
    <property type="match status" value="1"/>
</dbReference>
<feature type="transmembrane region" description="Helical" evidence="9">
    <location>
        <begin position="453"/>
        <end position="476"/>
    </location>
</feature>
<dbReference type="PANTHER" id="PTHR19241">
    <property type="entry name" value="ATP-BINDING CASSETTE TRANSPORTER"/>
    <property type="match status" value="1"/>
</dbReference>
<dbReference type="InterPro" id="IPR043926">
    <property type="entry name" value="ABCG_dom"/>
</dbReference>
<dbReference type="Proteomes" id="UP000055045">
    <property type="component" value="Unassembled WGS sequence"/>
</dbReference>
<proteinExistence type="inferred from homology"/>
<evidence type="ECO:0000256" key="3">
    <source>
        <dbReference type="ARBA" id="ARBA00022448"/>
    </source>
</evidence>
<accession>A0A101MF00</accession>
<feature type="transmembrane region" description="Helical" evidence="9">
    <location>
        <begin position="488"/>
        <end position="513"/>
    </location>
</feature>
<gene>
    <name evidence="11" type="ORF">ACN42_g7859</name>
</gene>
<dbReference type="GO" id="GO:0016020">
    <property type="term" value="C:membrane"/>
    <property type="evidence" value="ECO:0007669"/>
    <property type="project" value="UniProtKB-SubCell"/>
</dbReference>
<dbReference type="Pfam" id="PF00005">
    <property type="entry name" value="ABC_tran"/>
    <property type="match status" value="1"/>
</dbReference>
<keyword evidence="6" id="KW-0067">ATP-binding</keyword>
<evidence type="ECO:0000313" key="12">
    <source>
        <dbReference type="Proteomes" id="UP000055045"/>
    </source>
</evidence>
<evidence type="ECO:0000313" key="11">
    <source>
        <dbReference type="EMBL" id="KUM59280.1"/>
    </source>
</evidence>
<evidence type="ECO:0000256" key="2">
    <source>
        <dbReference type="ARBA" id="ARBA00006012"/>
    </source>
</evidence>
<dbReference type="FunFam" id="3.40.50.300:FF:000054">
    <property type="entry name" value="ABC multidrug transporter atrF"/>
    <property type="match status" value="1"/>
</dbReference>
<feature type="transmembrane region" description="Helical" evidence="9">
    <location>
        <begin position="344"/>
        <end position="361"/>
    </location>
</feature>
<dbReference type="STRING" id="48697.A0A101MF00"/>
<keyword evidence="3" id="KW-0813">Transport</keyword>
<dbReference type="GO" id="GO:0005524">
    <property type="term" value="F:ATP binding"/>
    <property type="evidence" value="ECO:0007669"/>
    <property type="project" value="UniProtKB-KW"/>
</dbReference>
<evidence type="ECO:0000256" key="6">
    <source>
        <dbReference type="ARBA" id="ARBA00022840"/>
    </source>
</evidence>
<dbReference type="InterPro" id="IPR003439">
    <property type="entry name" value="ABC_transporter-like_ATP-bd"/>
</dbReference>
<comment type="similarity">
    <text evidence="2">Belongs to the ABC transporter superfamily. ABCG family. PDR (TC 3.A.1.205) subfamily.</text>
</comment>
<comment type="caution">
    <text evidence="11">The sequence shown here is derived from an EMBL/GenBank/DDBJ whole genome shotgun (WGS) entry which is preliminary data.</text>
</comment>
<evidence type="ECO:0000256" key="7">
    <source>
        <dbReference type="ARBA" id="ARBA00022989"/>
    </source>
</evidence>
<dbReference type="EMBL" id="LLXE01000232">
    <property type="protein sequence ID" value="KUM59280.1"/>
    <property type="molecule type" value="Genomic_DNA"/>
</dbReference>
<evidence type="ECO:0000256" key="5">
    <source>
        <dbReference type="ARBA" id="ARBA00022741"/>
    </source>
</evidence>